<dbReference type="InterPro" id="IPR036390">
    <property type="entry name" value="WH_DNA-bd_sf"/>
</dbReference>
<dbReference type="InterPro" id="IPR001845">
    <property type="entry name" value="HTH_ArsR_DNA-bd_dom"/>
</dbReference>
<name>A0A380TD92_9ZZZZ</name>
<dbReference type="PANTHER" id="PTHR33154">
    <property type="entry name" value="TRANSCRIPTIONAL REGULATOR, ARSR FAMILY"/>
    <property type="match status" value="1"/>
</dbReference>
<dbReference type="NCBIfam" id="NF033788">
    <property type="entry name" value="HTH_metalloreg"/>
    <property type="match status" value="1"/>
</dbReference>
<dbReference type="InterPro" id="IPR051081">
    <property type="entry name" value="HTH_MetalResp_TranReg"/>
</dbReference>
<feature type="region of interest" description="Disordered" evidence="4">
    <location>
        <begin position="101"/>
        <end position="134"/>
    </location>
</feature>
<evidence type="ECO:0000256" key="4">
    <source>
        <dbReference type="SAM" id="MobiDB-lite"/>
    </source>
</evidence>
<keyword evidence="2" id="KW-0238">DNA-binding</keyword>
<organism evidence="6">
    <name type="scientific">metagenome</name>
    <dbReference type="NCBI Taxonomy" id="256318"/>
    <lineage>
        <taxon>unclassified sequences</taxon>
        <taxon>metagenomes</taxon>
    </lineage>
</organism>
<accession>A0A380TD92</accession>
<evidence type="ECO:0000256" key="2">
    <source>
        <dbReference type="ARBA" id="ARBA00023125"/>
    </source>
</evidence>
<dbReference type="AlphaFoldDB" id="A0A380TD92"/>
<dbReference type="InterPro" id="IPR036388">
    <property type="entry name" value="WH-like_DNA-bd_sf"/>
</dbReference>
<dbReference type="Gene3D" id="1.10.10.10">
    <property type="entry name" value="Winged helix-like DNA-binding domain superfamily/Winged helix DNA-binding domain"/>
    <property type="match status" value="1"/>
</dbReference>
<protein>
    <submittedName>
        <fullName evidence="6">Arsenic resistance transcriptional regulator ArsR1 (Modular protein)</fullName>
    </submittedName>
</protein>
<keyword evidence="3" id="KW-0804">Transcription</keyword>
<dbReference type="EMBL" id="UIDG01000112">
    <property type="protein sequence ID" value="SUS05590.1"/>
    <property type="molecule type" value="Genomic_DNA"/>
</dbReference>
<dbReference type="SUPFAM" id="SSF46785">
    <property type="entry name" value="Winged helix' DNA-binding domain"/>
    <property type="match status" value="1"/>
</dbReference>
<reference evidence="6" key="1">
    <citation type="submission" date="2018-07" db="EMBL/GenBank/DDBJ databases">
        <authorList>
            <person name="Quirk P.G."/>
            <person name="Krulwich T.A."/>
        </authorList>
    </citation>
    <scope>NUCLEOTIDE SEQUENCE</scope>
</reference>
<evidence type="ECO:0000313" key="6">
    <source>
        <dbReference type="EMBL" id="SUS05590.1"/>
    </source>
</evidence>
<dbReference type="PRINTS" id="PR00778">
    <property type="entry name" value="HTHARSR"/>
</dbReference>
<gene>
    <name evidence="6" type="ORF">DF3PB_20058</name>
</gene>
<dbReference type="CDD" id="cd00090">
    <property type="entry name" value="HTH_ARSR"/>
    <property type="match status" value="1"/>
</dbReference>
<dbReference type="PANTHER" id="PTHR33154:SF18">
    <property type="entry name" value="ARSENICAL RESISTANCE OPERON REPRESSOR"/>
    <property type="match status" value="1"/>
</dbReference>
<dbReference type="GO" id="GO:0003677">
    <property type="term" value="F:DNA binding"/>
    <property type="evidence" value="ECO:0007669"/>
    <property type="project" value="UniProtKB-KW"/>
</dbReference>
<proteinExistence type="predicted"/>
<sequence>MIDADTLIQVLGDPTRLRALVLLTEEGTLCVCELTAALDVSQPKMSRHLAAMRALDVVEDWRVANRVFYRLNPGLPVWARRVINHLSDSVIAGHEFKQIGERLKDMPNRPQQRADFNSAEGDRKVGDPVSPEHA</sequence>
<feature type="domain" description="HTH arsR-type" evidence="5">
    <location>
        <begin position="1"/>
        <end position="90"/>
    </location>
</feature>
<dbReference type="Pfam" id="PF01022">
    <property type="entry name" value="HTH_5"/>
    <property type="match status" value="1"/>
</dbReference>
<dbReference type="GO" id="GO:0003700">
    <property type="term" value="F:DNA-binding transcription factor activity"/>
    <property type="evidence" value="ECO:0007669"/>
    <property type="project" value="InterPro"/>
</dbReference>
<keyword evidence="1" id="KW-0805">Transcription regulation</keyword>
<feature type="compositionally biased region" description="Basic and acidic residues" evidence="4">
    <location>
        <begin position="120"/>
        <end position="134"/>
    </location>
</feature>
<evidence type="ECO:0000259" key="5">
    <source>
        <dbReference type="PROSITE" id="PS50987"/>
    </source>
</evidence>
<evidence type="ECO:0000256" key="1">
    <source>
        <dbReference type="ARBA" id="ARBA00023015"/>
    </source>
</evidence>
<dbReference type="PROSITE" id="PS50987">
    <property type="entry name" value="HTH_ARSR_2"/>
    <property type="match status" value="1"/>
</dbReference>
<evidence type="ECO:0000256" key="3">
    <source>
        <dbReference type="ARBA" id="ARBA00023163"/>
    </source>
</evidence>
<dbReference type="SMART" id="SM00418">
    <property type="entry name" value="HTH_ARSR"/>
    <property type="match status" value="1"/>
</dbReference>
<dbReference type="InterPro" id="IPR011991">
    <property type="entry name" value="ArsR-like_HTH"/>
</dbReference>